<reference evidence="14" key="1">
    <citation type="submission" date="2017-09" db="EMBL/GenBank/DDBJ databases">
        <title>Depth-based differentiation of microbial function through sediment-hosted aquifers and enrichment of novel symbionts in the deep terrestrial subsurface.</title>
        <authorList>
            <person name="Probst A.J."/>
            <person name="Ladd B."/>
            <person name="Jarett J.K."/>
            <person name="Geller-Mcgrath D.E."/>
            <person name="Sieber C.M.K."/>
            <person name="Emerson J.B."/>
            <person name="Anantharaman K."/>
            <person name="Thomas B.C."/>
            <person name="Malmstrom R."/>
            <person name="Stieglmeier M."/>
            <person name="Klingl A."/>
            <person name="Woyke T."/>
            <person name="Ryan C.M."/>
            <person name="Banfield J.F."/>
        </authorList>
    </citation>
    <scope>NUCLEOTIDE SEQUENCE [LARGE SCALE GENOMIC DNA]</scope>
</reference>
<comment type="pathway">
    <text evidence="1 9">Isoprenoid biosynthesis; isopentenyl diphosphate biosynthesis via DXP pathway; isopentenyl diphosphate from 1-deoxy-D-xylulose 5-phosphate: step 1/6.</text>
</comment>
<dbReference type="GO" id="GO:0030604">
    <property type="term" value="F:1-deoxy-D-xylulose-5-phosphate reductoisomerase activity"/>
    <property type="evidence" value="ECO:0007669"/>
    <property type="project" value="UniProtKB-UniRule"/>
</dbReference>
<feature type="domain" description="DXP reductoisomerase C-terminal" evidence="12">
    <location>
        <begin position="241"/>
        <end position="356"/>
    </location>
</feature>
<evidence type="ECO:0000256" key="1">
    <source>
        <dbReference type="ARBA" id="ARBA00005094"/>
    </source>
</evidence>
<dbReference type="GO" id="GO:0030145">
    <property type="term" value="F:manganese ion binding"/>
    <property type="evidence" value="ECO:0007669"/>
    <property type="project" value="TreeGrafter"/>
</dbReference>
<evidence type="ECO:0000259" key="11">
    <source>
        <dbReference type="Pfam" id="PF08436"/>
    </source>
</evidence>
<comment type="function">
    <text evidence="9">Catalyzes the NADPH-dependent rearrangement and reduction of 1-deoxy-D-xylulose-5-phosphate (DXP) to 2-C-methyl-D-erythritol 4-phosphate (MEP).</text>
</comment>
<evidence type="ECO:0000256" key="2">
    <source>
        <dbReference type="ARBA" id="ARBA00006825"/>
    </source>
</evidence>
<dbReference type="PANTHER" id="PTHR30525">
    <property type="entry name" value="1-DEOXY-D-XYLULOSE 5-PHOSPHATE REDUCTOISOMERASE"/>
    <property type="match status" value="1"/>
</dbReference>
<evidence type="ECO:0000259" key="12">
    <source>
        <dbReference type="Pfam" id="PF13288"/>
    </source>
</evidence>
<keyword evidence="6 9" id="KW-0464">Manganese</keyword>
<dbReference type="FunFam" id="3.40.50.720:FF:000045">
    <property type="entry name" value="1-deoxy-D-xylulose 5-phosphate reductoisomerase"/>
    <property type="match status" value="1"/>
</dbReference>
<keyword evidence="4 9" id="KW-0521">NADP</keyword>
<evidence type="ECO:0000256" key="5">
    <source>
        <dbReference type="ARBA" id="ARBA00023002"/>
    </source>
</evidence>
<comment type="caution">
    <text evidence="9">Lacks conserved residue(s) required for the propagation of feature annotation.</text>
</comment>
<comment type="cofactor">
    <cofactor evidence="9">
        <name>Mg(2+)</name>
        <dbReference type="ChEBI" id="CHEBI:18420"/>
    </cofactor>
    <cofactor evidence="9">
        <name>Mn(2+)</name>
        <dbReference type="ChEBI" id="CHEBI:29035"/>
    </cofactor>
</comment>
<dbReference type="Gene3D" id="1.10.1740.10">
    <property type="match status" value="1"/>
</dbReference>
<comment type="caution">
    <text evidence="13">The sequence shown here is derived from an EMBL/GenBank/DDBJ whole genome shotgun (WGS) entry which is preliminary data.</text>
</comment>
<dbReference type="Pfam" id="PF08436">
    <property type="entry name" value="DXP_redisom_C"/>
    <property type="match status" value="1"/>
</dbReference>
<feature type="binding site" evidence="9">
    <location>
        <position position="10"/>
    </location>
    <ligand>
        <name>NADPH</name>
        <dbReference type="ChEBI" id="CHEBI:57783"/>
    </ligand>
</feature>
<dbReference type="EMBL" id="PEZT01000015">
    <property type="protein sequence ID" value="PIS09225.1"/>
    <property type="molecule type" value="Genomic_DNA"/>
</dbReference>
<dbReference type="AlphaFoldDB" id="A0A2H0W9J1"/>
<evidence type="ECO:0000256" key="7">
    <source>
        <dbReference type="ARBA" id="ARBA00023229"/>
    </source>
</evidence>
<evidence type="ECO:0000259" key="10">
    <source>
        <dbReference type="Pfam" id="PF02670"/>
    </source>
</evidence>
<dbReference type="InterPro" id="IPR013512">
    <property type="entry name" value="DXP_reductoisomerase_N"/>
</dbReference>
<dbReference type="Pfam" id="PF13288">
    <property type="entry name" value="DXPR_C"/>
    <property type="match status" value="1"/>
</dbReference>
<dbReference type="SUPFAM" id="SSF51735">
    <property type="entry name" value="NAD(P)-binding Rossmann-fold domains"/>
    <property type="match status" value="1"/>
</dbReference>
<dbReference type="InterPro" id="IPR026877">
    <property type="entry name" value="DXPR_C"/>
</dbReference>
<dbReference type="HAMAP" id="MF_00183">
    <property type="entry name" value="DXP_reductoisom"/>
    <property type="match status" value="1"/>
</dbReference>
<comment type="similarity">
    <text evidence="2 9">Belongs to the DXR family.</text>
</comment>
<dbReference type="Pfam" id="PF02670">
    <property type="entry name" value="DXP_reductoisom"/>
    <property type="match status" value="2"/>
</dbReference>
<dbReference type="InterPro" id="IPR036169">
    <property type="entry name" value="DXPR_C_sf"/>
</dbReference>
<gene>
    <name evidence="9" type="primary">dxr</name>
    <name evidence="13" type="ORF">COT75_02560</name>
</gene>
<evidence type="ECO:0000256" key="8">
    <source>
        <dbReference type="ARBA" id="ARBA00048543"/>
    </source>
</evidence>
<proteinExistence type="inferred from homology"/>
<dbReference type="InterPro" id="IPR013644">
    <property type="entry name" value="DXP_reductoisomerase_C"/>
</dbReference>
<protein>
    <recommendedName>
        <fullName evidence="9">1-deoxy-D-xylulose 5-phosphate reductoisomerase</fullName>
        <shortName evidence="9">DXP reductoisomerase</shortName>
        <ecNumber evidence="9">1.1.1.267</ecNumber>
    </recommendedName>
    <alternativeName>
        <fullName evidence="9">1-deoxyxylulose-5-phosphate reductoisomerase</fullName>
    </alternativeName>
    <alternativeName>
        <fullName evidence="9">2-C-methyl-D-erythritol 4-phosphate synthase</fullName>
    </alternativeName>
</protein>
<feature type="binding site" evidence="9">
    <location>
        <position position="198"/>
    </location>
    <ligand>
        <name>1-deoxy-D-xylulose 5-phosphate</name>
        <dbReference type="ChEBI" id="CHEBI:57792"/>
    </ligand>
</feature>
<feature type="binding site" evidence="9">
    <location>
        <position position="11"/>
    </location>
    <ligand>
        <name>NADPH</name>
        <dbReference type="ChEBI" id="CHEBI:57783"/>
    </ligand>
</feature>
<feature type="binding site" evidence="9">
    <location>
        <position position="105"/>
    </location>
    <ligand>
        <name>1-deoxy-D-xylulose 5-phosphate</name>
        <dbReference type="ChEBI" id="CHEBI:57792"/>
    </ligand>
</feature>
<dbReference type="GO" id="GO:0051484">
    <property type="term" value="P:isopentenyl diphosphate biosynthetic process, methylerythritol 4-phosphate pathway involved in terpenoid biosynthetic process"/>
    <property type="evidence" value="ECO:0007669"/>
    <property type="project" value="TreeGrafter"/>
</dbReference>
<feature type="binding site" evidence="9">
    <location>
        <position position="130"/>
    </location>
    <ligand>
        <name>Mn(2+)</name>
        <dbReference type="ChEBI" id="CHEBI:29035"/>
    </ligand>
</feature>
<dbReference type="Gene3D" id="3.40.50.720">
    <property type="entry name" value="NAD(P)-binding Rossmann-like Domain"/>
    <property type="match status" value="2"/>
</dbReference>
<feature type="domain" description="1-deoxy-D-xylulose 5-phosphate reductoisomerase C-terminal" evidence="11">
    <location>
        <begin position="126"/>
        <end position="209"/>
    </location>
</feature>
<organism evidence="13 14">
    <name type="scientific">Candidatus Beckwithbacteria bacterium CG10_big_fil_rev_8_21_14_0_10_34_10</name>
    <dbReference type="NCBI Taxonomy" id="1974495"/>
    <lineage>
        <taxon>Bacteria</taxon>
        <taxon>Candidatus Beckwithiibacteriota</taxon>
    </lineage>
</organism>
<evidence type="ECO:0000313" key="14">
    <source>
        <dbReference type="Proteomes" id="UP000230093"/>
    </source>
</evidence>
<feature type="binding site" evidence="9">
    <location>
        <position position="106"/>
    </location>
    <ligand>
        <name>NADPH</name>
        <dbReference type="ChEBI" id="CHEBI:57783"/>
    </ligand>
</feature>
<evidence type="ECO:0000256" key="4">
    <source>
        <dbReference type="ARBA" id="ARBA00022857"/>
    </source>
</evidence>
<feature type="binding site" evidence="9">
    <location>
        <position position="36"/>
    </location>
    <ligand>
        <name>NADPH</name>
        <dbReference type="ChEBI" id="CHEBI:57783"/>
    </ligand>
</feature>
<keyword evidence="7 9" id="KW-0414">Isoprene biosynthesis</keyword>
<evidence type="ECO:0000256" key="3">
    <source>
        <dbReference type="ARBA" id="ARBA00022723"/>
    </source>
</evidence>
<feature type="binding site" evidence="9">
    <location>
        <position position="201"/>
    </location>
    <ligand>
        <name>1-deoxy-D-xylulose 5-phosphate</name>
        <dbReference type="ChEBI" id="CHEBI:57792"/>
    </ligand>
</feature>
<feature type="binding site" evidence="9">
    <location>
        <position position="197"/>
    </location>
    <ligand>
        <name>1-deoxy-D-xylulose 5-phosphate</name>
        <dbReference type="ChEBI" id="CHEBI:57792"/>
    </ligand>
</feature>
<dbReference type="UniPathway" id="UPA00056">
    <property type="reaction ID" value="UER00092"/>
</dbReference>
<keyword evidence="13" id="KW-0413">Isomerase</keyword>
<dbReference type="PANTHER" id="PTHR30525:SF0">
    <property type="entry name" value="1-DEOXY-D-XYLULOSE 5-PHOSPHATE REDUCTOISOMERASE, CHLOROPLASTIC"/>
    <property type="match status" value="1"/>
</dbReference>
<dbReference type="SUPFAM" id="SSF69055">
    <property type="entry name" value="1-deoxy-D-xylulose-5-phosphate reductoisomerase, C-terminal domain"/>
    <property type="match status" value="1"/>
</dbReference>
<evidence type="ECO:0000256" key="6">
    <source>
        <dbReference type="ARBA" id="ARBA00023211"/>
    </source>
</evidence>
<feature type="domain" description="1-deoxy-D-xylulose 5-phosphate reductoisomerase N-terminal" evidence="10">
    <location>
        <begin position="61"/>
        <end position="112"/>
    </location>
</feature>
<keyword evidence="9" id="KW-0460">Magnesium</keyword>
<keyword evidence="5 9" id="KW-0560">Oxidoreductase</keyword>
<dbReference type="PIRSF" id="PIRSF006205">
    <property type="entry name" value="Dxp_reductismrs"/>
    <property type="match status" value="1"/>
</dbReference>
<evidence type="ECO:0000256" key="9">
    <source>
        <dbReference type="HAMAP-Rule" id="MF_00183"/>
    </source>
</evidence>
<dbReference type="SUPFAM" id="SSF55347">
    <property type="entry name" value="Glyceraldehyde-3-phosphate dehydrogenase-like, C-terminal domain"/>
    <property type="match status" value="1"/>
</dbReference>
<feature type="binding site" evidence="9">
    <location>
        <position position="132"/>
    </location>
    <ligand>
        <name>1-deoxy-D-xylulose 5-phosphate</name>
        <dbReference type="ChEBI" id="CHEBI:57792"/>
    </ligand>
</feature>
<dbReference type="GO" id="GO:0070402">
    <property type="term" value="F:NADPH binding"/>
    <property type="evidence" value="ECO:0007669"/>
    <property type="project" value="InterPro"/>
</dbReference>
<feature type="binding site" evidence="9">
    <location>
        <position position="185"/>
    </location>
    <ligand>
        <name>NADPH</name>
        <dbReference type="ChEBI" id="CHEBI:57783"/>
    </ligand>
</feature>
<name>A0A2H0W9J1_9BACT</name>
<comment type="catalytic activity">
    <reaction evidence="8">
        <text>2-C-methyl-D-erythritol 4-phosphate + NADP(+) = 1-deoxy-D-xylulose 5-phosphate + NADPH + H(+)</text>
        <dbReference type="Rhea" id="RHEA:13717"/>
        <dbReference type="ChEBI" id="CHEBI:15378"/>
        <dbReference type="ChEBI" id="CHEBI:57783"/>
        <dbReference type="ChEBI" id="CHEBI:57792"/>
        <dbReference type="ChEBI" id="CHEBI:58262"/>
        <dbReference type="ChEBI" id="CHEBI:58349"/>
        <dbReference type="EC" id="1.1.1.267"/>
    </reaction>
    <physiologicalReaction direction="right-to-left" evidence="8">
        <dbReference type="Rhea" id="RHEA:13719"/>
    </physiologicalReaction>
</comment>
<sequence>MKKIVILGSTGKIGSQALEVIRSYPKEFEIIGLACGHQSKEFENQIKEFRPKIVAIAEKDGQKGVVKTATHPEAELVVVAVVGLAGLKPTIAAIKAGKDIALATKEVLVIAGELVMKLLQKHKVNLVPLDSEHSAIFQSLKAGSQKEIKQVFLTMGKGPIAKMTKSQLIKVNIKDIFNRPCWSMGQKIGIDSASCMNKAFEVIEAKWLFNLKPEQIKILVHKEYLCHSLVEFIDGSIITELGSPDMRRYLQYALFYPVRKETKVSSLTNLVNKKITFESPPFEKFPCLELGYKVLKAGGTMPAVMHGADTTVVRAFVDGKIRFTDIPKIIVSTMKACRVIKEPTLGQLIKAEKWGQDYSQELIKKGLK</sequence>
<feature type="binding site" evidence="9">
    <location>
        <position position="192"/>
    </location>
    <ligand>
        <name>1-deoxy-D-xylulose 5-phosphate</name>
        <dbReference type="ChEBI" id="CHEBI:57792"/>
    </ligand>
</feature>
<accession>A0A2H0W9J1</accession>
<dbReference type="InterPro" id="IPR036291">
    <property type="entry name" value="NAD(P)-bd_dom_sf"/>
</dbReference>
<dbReference type="GO" id="GO:0016853">
    <property type="term" value="F:isomerase activity"/>
    <property type="evidence" value="ECO:0007669"/>
    <property type="project" value="UniProtKB-KW"/>
</dbReference>
<dbReference type="InterPro" id="IPR003821">
    <property type="entry name" value="DXP_reductoisomerase"/>
</dbReference>
<feature type="binding site" evidence="9">
    <location>
        <position position="132"/>
    </location>
    <ligand>
        <name>Mn(2+)</name>
        <dbReference type="ChEBI" id="CHEBI:29035"/>
    </ligand>
</feature>
<dbReference type="EC" id="1.1.1.267" evidence="9"/>
<dbReference type="Proteomes" id="UP000230093">
    <property type="component" value="Unassembled WGS sequence"/>
</dbReference>
<keyword evidence="3 9" id="KW-0479">Metal-binding</keyword>
<dbReference type="NCBIfam" id="TIGR00243">
    <property type="entry name" value="Dxr"/>
    <property type="match status" value="1"/>
</dbReference>
<feature type="binding site" evidence="9">
    <location>
        <position position="201"/>
    </location>
    <ligand>
        <name>Mn(2+)</name>
        <dbReference type="ChEBI" id="CHEBI:29035"/>
    </ligand>
</feature>
<evidence type="ECO:0000313" key="13">
    <source>
        <dbReference type="EMBL" id="PIS09225.1"/>
    </source>
</evidence>
<feature type="binding site" evidence="9">
    <location>
        <position position="13"/>
    </location>
    <ligand>
        <name>NADPH</name>
        <dbReference type="ChEBI" id="CHEBI:57783"/>
    </ligand>
</feature>
<feature type="binding site" evidence="9">
    <location>
        <position position="131"/>
    </location>
    <ligand>
        <name>1-deoxy-D-xylulose 5-phosphate</name>
        <dbReference type="ChEBI" id="CHEBI:57792"/>
    </ligand>
</feature>
<feature type="domain" description="1-deoxy-D-xylulose 5-phosphate reductoisomerase N-terminal" evidence="10">
    <location>
        <begin position="4"/>
        <end position="60"/>
    </location>
</feature>